<gene>
    <name evidence="9" type="ORF">G6M86_24505</name>
</gene>
<dbReference type="PANTHER" id="PTHR30472">
    <property type="entry name" value="FERRIC ENTEROBACTIN TRANSPORT SYSTEM PERMEASE PROTEIN"/>
    <property type="match status" value="1"/>
</dbReference>
<dbReference type="SUPFAM" id="SSF81345">
    <property type="entry name" value="ABC transporter involved in vitamin B12 uptake, BtuC"/>
    <property type="match status" value="1"/>
</dbReference>
<evidence type="ECO:0000313" key="10">
    <source>
        <dbReference type="Proteomes" id="UP000663946"/>
    </source>
</evidence>
<keyword evidence="5 8" id="KW-0812">Transmembrane</keyword>
<dbReference type="Proteomes" id="UP000663946">
    <property type="component" value="Plasmid pQ15_94_1"/>
</dbReference>
<dbReference type="Gene3D" id="1.10.3470.10">
    <property type="entry name" value="ABC transporter involved in vitamin B12 uptake, BtuC"/>
    <property type="match status" value="1"/>
</dbReference>
<feature type="transmembrane region" description="Helical" evidence="8">
    <location>
        <begin position="192"/>
        <end position="213"/>
    </location>
</feature>
<comment type="similarity">
    <text evidence="2">Belongs to the binding-protein-dependent transport system permease family. FecCD subfamily.</text>
</comment>
<dbReference type="Pfam" id="PF01032">
    <property type="entry name" value="FecCD"/>
    <property type="match status" value="1"/>
</dbReference>
<feature type="transmembrane region" description="Helical" evidence="8">
    <location>
        <begin position="283"/>
        <end position="307"/>
    </location>
</feature>
<evidence type="ECO:0000256" key="5">
    <source>
        <dbReference type="ARBA" id="ARBA00022692"/>
    </source>
</evidence>
<dbReference type="InterPro" id="IPR037294">
    <property type="entry name" value="ABC_BtuC-like"/>
</dbReference>
<feature type="transmembrane region" description="Helical" evidence="8">
    <location>
        <begin position="328"/>
        <end position="346"/>
    </location>
</feature>
<feature type="transmembrane region" description="Helical" evidence="8">
    <location>
        <begin position="161"/>
        <end position="180"/>
    </location>
</feature>
<evidence type="ECO:0000256" key="8">
    <source>
        <dbReference type="SAM" id="Phobius"/>
    </source>
</evidence>
<proteinExistence type="inferred from homology"/>
<keyword evidence="6 8" id="KW-1133">Transmembrane helix</keyword>
<dbReference type="FunFam" id="1.10.3470.10:FF:000001">
    <property type="entry name" value="Vitamin B12 ABC transporter permease BtuC"/>
    <property type="match status" value="1"/>
</dbReference>
<keyword evidence="3" id="KW-0813">Transport</keyword>
<protein>
    <submittedName>
        <fullName evidence="9">Iron chelate uptake ABC transporter family permease subunit</fullName>
    </submittedName>
</protein>
<comment type="subcellular location">
    <subcellularLocation>
        <location evidence="1">Cell membrane</location>
        <topology evidence="1">Multi-pass membrane protein</topology>
    </subcellularLocation>
</comment>
<evidence type="ECO:0000256" key="7">
    <source>
        <dbReference type="ARBA" id="ARBA00023136"/>
    </source>
</evidence>
<dbReference type="PANTHER" id="PTHR30472:SF1">
    <property type="entry name" value="FE(3+) DICITRATE TRANSPORT SYSTEM PERMEASE PROTEIN FECC-RELATED"/>
    <property type="match status" value="1"/>
</dbReference>
<dbReference type="GO" id="GO:0005886">
    <property type="term" value="C:plasma membrane"/>
    <property type="evidence" value="ECO:0007669"/>
    <property type="project" value="UniProtKB-SubCell"/>
</dbReference>
<feature type="transmembrane region" description="Helical" evidence="8">
    <location>
        <begin position="105"/>
        <end position="124"/>
    </location>
</feature>
<organism evidence="9 10">
    <name type="scientific">Agrobacterium tumefaciens</name>
    <dbReference type="NCBI Taxonomy" id="358"/>
    <lineage>
        <taxon>Bacteria</taxon>
        <taxon>Pseudomonadati</taxon>
        <taxon>Pseudomonadota</taxon>
        <taxon>Alphaproteobacteria</taxon>
        <taxon>Hyphomicrobiales</taxon>
        <taxon>Rhizobiaceae</taxon>
        <taxon>Rhizobium/Agrobacterium group</taxon>
        <taxon>Agrobacterium</taxon>
        <taxon>Agrobacterium tumefaciens complex</taxon>
    </lineage>
</organism>
<dbReference type="InterPro" id="IPR000522">
    <property type="entry name" value="ABC_transptr_permease_BtuC"/>
</dbReference>
<evidence type="ECO:0000256" key="6">
    <source>
        <dbReference type="ARBA" id="ARBA00022989"/>
    </source>
</evidence>
<dbReference type="GO" id="GO:0022857">
    <property type="term" value="F:transmembrane transporter activity"/>
    <property type="evidence" value="ECO:0007669"/>
    <property type="project" value="InterPro"/>
</dbReference>
<keyword evidence="4" id="KW-1003">Cell membrane</keyword>
<evidence type="ECO:0000313" key="9">
    <source>
        <dbReference type="EMBL" id="QTG16478.1"/>
    </source>
</evidence>
<keyword evidence="7 8" id="KW-0472">Membrane</keyword>
<evidence type="ECO:0000256" key="3">
    <source>
        <dbReference type="ARBA" id="ARBA00022448"/>
    </source>
</evidence>
<feature type="transmembrane region" description="Helical" evidence="8">
    <location>
        <begin position="234"/>
        <end position="255"/>
    </location>
</feature>
<dbReference type="CDD" id="cd06550">
    <property type="entry name" value="TM_ABC_iron-siderophores_like"/>
    <property type="match status" value="1"/>
</dbReference>
<evidence type="ECO:0000256" key="4">
    <source>
        <dbReference type="ARBA" id="ARBA00022475"/>
    </source>
</evidence>
<feature type="transmembrane region" description="Helical" evidence="8">
    <location>
        <begin position="136"/>
        <end position="156"/>
    </location>
</feature>
<geneLocation type="plasmid" evidence="9 10">
    <name>pQ15_94_1</name>
</geneLocation>
<name>A0AAJ4N744_AGRTU</name>
<keyword evidence="9" id="KW-0614">Plasmid</keyword>
<evidence type="ECO:0000256" key="2">
    <source>
        <dbReference type="ARBA" id="ARBA00007935"/>
    </source>
</evidence>
<dbReference type="GO" id="GO:0033214">
    <property type="term" value="P:siderophore-iron import into cell"/>
    <property type="evidence" value="ECO:0007669"/>
    <property type="project" value="TreeGrafter"/>
</dbReference>
<evidence type="ECO:0000256" key="1">
    <source>
        <dbReference type="ARBA" id="ARBA00004651"/>
    </source>
</evidence>
<feature type="transmembrane region" description="Helical" evidence="8">
    <location>
        <begin position="352"/>
        <end position="368"/>
    </location>
</feature>
<feature type="transmembrane region" description="Helical" evidence="8">
    <location>
        <begin position="50"/>
        <end position="69"/>
    </location>
</feature>
<reference evidence="9" key="1">
    <citation type="submission" date="2020-02" db="EMBL/GenBank/DDBJ databases">
        <title>Unexpected conservation and global transmission of agrobacterial virulence plasmids.</title>
        <authorList>
            <person name="Weisberg A.J."/>
            <person name="Davis E.W. II"/>
            <person name="Tabima J.R."/>
            <person name="Belcher M.S."/>
            <person name="Miller M."/>
            <person name="Kuo C.-H."/>
            <person name="Loper J.E."/>
            <person name="Grunwald N.J."/>
            <person name="Putnam M.L."/>
            <person name="Chang J.H."/>
        </authorList>
    </citation>
    <scope>NUCLEOTIDE SEQUENCE</scope>
    <source>
        <strain evidence="9">Q15/94</strain>
        <plasmid evidence="9">pQ15_94_1</plasmid>
    </source>
</reference>
<dbReference type="AlphaFoldDB" id="A0AAJ4N744"/>
<sequence>MPSTFSRYMWHRQVPDYGGWLLGTRAVTCMSTVVPTHQEKCGLAGIMPRLFGLVAGLVLLGAMTLISLSIGARPIAILTVLEALFTYDTHLAEHIIVHDYRLPRTLLGLLCGAAFGVSGALIQAATRNTLADPGLLGVNAGTAFFVTLAVGMLGLYSIDSYLWFAFLGAITVTLAVYALGAVGSDGATPVRMVLAGVALSAVLGGIGSAITLLDPQAFDSMRFWSIGSIAGRDMEIVTTVAPFIGAGLLIALTAARPLNAVALGDDLARSLGANILSARTMTVIAVTLLAGAGTAACGPVGFVGLMVPHVVRWFTGPDQRWIIPTTMIYAPLLLLAADVAGRLILYPGELEAGIVTAFIGAPVLILLVRRKKASGL</sequence>
<dbReference type="EMBL" id="CP049218">
    <property type="protein sequence ID" value="QTG16478.1"/>
    <property type="molecule type" value="Genomic_DNA"/>
</dbReference>
<accession>A0AAJ4N744</accession>